<keyword evidence="2" id="KW-0488">Methylation</keyword>
<reference evidence="7 8" key="1">
    <citation type="journal article" date="2016" name="Nat. Commun.">
        <title>Thousands of microbial genomes shed light on interconnected biogeochemical processes in an aquifer system.</title>
        <authorList>
            <person name="Anantharaman K."/>
            <person name="Brown C.T."/>
            <person name="Hug L.A."/>
            <person name="Sharon I."/>
            <person name="Castelle C.J."/>
            <person name="Probst A.J."/>
            <person name="Thomas B.C."/>
            <person name="Singh A."/>
            <person name="Wilkins M.J."/>
            <person name="Karaoz U."/>
            <person name="Brodie E.L."/>
            <person name="Williams K.H."/>
            <person name="Hubbard S.S."/>
            <person name="Banfield J.F."/>
        </authorList>
    </citation>
    <scope>NUCLEOTIDE SEQUENCE [LARGE SCALE GENOMIC DNA]</scope>
</reference>
<dbReference type="PROSITE" id="PS00409">
    <property type="entry name" value="PROKAR_NTER_METHYL"/>
    <property type="match status" value="1"/>
</dbReference>
<evidence type="ECO:0008006" key="9">
    <source>
        <dbReference type="Google" id="ProtNLM"/>
    </source>
</evidence>
<dbReference type="Pfam" id="PF07963">
    <property type="entry name" value="N_methyl"/>
    <property type="match status" value="1"/>
</dbReference>
<feature type="transmembrane region" description="Helical" evidence="6">
    <location>
        <begin position="12"/>
        <end position="35"/>
    </location>
</feature>
<comment type="caution">
    <text evidence="7">The sequence shown here is derived from an EMBL/GenBank/DDBJ whole genome shotgun (WGS) entry which is preliminary data.</text>
</comment>
<sequence length="149" mass="15571">MKNQNNKGFTLIELLVVIAIIGILAAVVLVSLNSARAKSRDARRLADVRQIMTALELSYNDNNSYPTATTNAPTSTFGTPAFSTLLASWPTAPLPADGTCTDTNGSPTGNRYTYAQVSSGSSYTLNFCLGAATGGYALGYHTASPSGIN</sequence>
<protein>
    <recommendedName>
        <fullName evidence="9">Type II secretion system protein GspG C-terminal domain-containing protein</fullName>
    </recommendedName>
</protein>
<comment type="subcellular location">
    <subcellularLocation>
        <location evidence="1">Membrane</location>
        <topology evidence="1">Single-pass membrane protein</topology>
    </subcellularLocation>
</comment>
<dbReference type="SUPFAM" id="SSF54523">
    <property type="entry name" value="Pili subunits"/>
    <property type="match status" value="1"/>
</dbReference>
<keyword evidence="3 6" id="KW-0812">Transmembrane</keyword>
<evidence type="ECO:0000256" key="3">
    <source>
        <dbReference type="ARBA" id="ARBA00022692"/>
    </source>
</evidence>
<dbReference type="InterPro" id="IPR012902">
    <property type="entry name" value="N_methyl_site"/>
</dbReference>
<proteinExistence type="predicted"/>
<dbReference type="InterPro" id="IPR000983">
    <property type="entry name" value="Bac_GSPG_pilin"/>
</dbReference>
<organism evidence="7 8">
    <name type="scientific">Candidatus Doudnabacteria bacterium RIFCSPHIGHO2_12_FULL_48_16</name>
    <dbReference type="NCBI Taxonomy" id="1817838"/>
    <lineage>
        <taxon>Bacteria</taxon>
        <taxon>Candidatus Doudnaibacteriota</taxon>
    </lineage>
</organism>
<dbReference type="Gene3D" id="3.30.700.10">
    <property type="entry name" value="Glycoprotein, Type 4 Pilin"/>
    <property type="match status" value="1"/>
</dbReference>
<dbReference type="InterPro" id="IPR045584">
    <property type="entry name" value="Pilin-like"/>
</dbReference>
<keyword evidence="4 6" id="KW-1133">Transmembrane helix</keyword>
<dbReference type="PANTHER" id="PTHR30093">
    <property type="entry name" value="GENERAL SECRETION PATHWAY PROTEIN G"/>
    <property type="match status" value="1"/>
</dbReference>
<evidence type="ECO:0000256" key="4">
    <source>
        <dbReference type="ARBA" id="ARBA00022989"/>
    </source>
</evidence>
<name>A0A1F5PKK5_9BACT</name>
<evidence type="ECO:0000256" key="2">
    <source>
        <dbReference type="ARBA" id="ARBA00022481"/>
    </source>
</evidence>
<dbReference type="AlphaFoldDB" id="A0A1F5PKK5"/>
<dbReference type="Proteomes" id="UP000177682">
    <property type="component" value="Unassembled WGS sequence"/>
</dbReference>
<dbReference type="GO" id="GO:0016020">
    <property type="term" value="C:membrane"/>
    <property type="evidence" value="ECO:0007669"/>
    <property type="project" value="UniProtKB-SubCell"/>
</dbReference>
<dbReference type="GO" id="GO:0015628">
    <property type="term" value="P:protein secretion by the type II secretion system"/>
    <property type="evidence" value="ECO:0007669"/>
    <property type="project" value="InterPro"/>
</dbReference>
<keyword evidence="5 6" id="KW-0472">Membrane</keyword>
<dbReference type="NCBIfam" id="TIGR02532">
    <property type="entry name" value="IV_pilin_GFxxxE"/>
    <property type="match status" value="1"/>
</dbReference>
<evidence type="ECO:0000313" key="7">
    <source>
        <dbReference type="EMBL" id="OGE90485.1"/>
    </source>
</evidence>
<dbReference type="GO" id="GO:0015627">
    <property type="term" value="C:type II protein secretion system complex"/>
    <property type="evidence" value="ECO:0007669"/>
    <property type="project" value="InterPro"/>
</dbReference>
<evidence type="ECO:0000256" key="5">
    <source>
        <dbReference type="ARBA" id="ARBA00023136"/>
    </source>
</evidence>
<gene>
    <name evidence="7" type="ORF">A3E29_05070</name>
</gene>
<dbReference type="PRINTS" id="PR00813">
    <property type="entry name" value="BCTERIALGSPG"/>
</dbReference>
<accession>A0A1F5PKK5</accession>
<dbReference type="EMBL" id="MFEY01000006">
    <property type="protein sequence ID" value="OGE90485.1"/>
    <property type="molecule type" value="Genomic_DNA"/>
</dbReference>
<dbReference type="PANTHER" id="PTHR30093:SF44">
    <property type="entry name" value="TYPE II SECRETION SYSTEM CORE PROTEIN G"/>
    <property type="match status" value="1"/>
</dbReference>
<evidence type="ECO:0000256" key="1">
    <source>
        <dbReference type="ARBA" id="ARBA00004167"/>
    </source>
</evidence>
<evidence type="ECO:0000256" key="6">
    <source>
        <dbReference type="SAM" id="Phobius"/>
    </source>
</evidence>
<evidence type="ECO:0000313" key="8">
    <source>
        <dbReference type="Proteomes" id="UP000177682"/>
    </source>
</evidence>